<evidence type="ECO:0000313" key="1">
    <source>
        <dbReference type="EMBL" id="KGK38051.1"/>
    </source>
</evidence>
<name>A0A099P1V7_PICKU</name>
<protein>
    <recommendedName>
        <fullName evidence="3">Regulator of V-ATPase in vacuolar membrane protein 2</fullName>
    </recommendedName>
</protein>
<organism evidence="1 2">
    <name type="scientific">Pichia kudriavzevii</name>
    <name type="common">Yeast</name>
    <name type="synonym">Issatchenkia orientalis</name>
    <dbReference type="NCBI Taxonomy" id="4909"/>
    <lineage>
        <taxon>Eukaryota</taxon>
        <taxon>Fungi</taxon>
        <taxon>Dikarya</taxon>
        <taxon>Ascomycota</taxon>
        <taxon>Saccharomycotina</taxon>
        <taxon>Pichiomycetes</taxon>
        <taxon>Pichiales</taxon>
        <taxon>Pichiaceae</taxon>
        <taxon>Pichia</taxon>
    </lineage>
</organism>
<accession>A0A099P1V7</accession>
<comment type="caution">
    <text evidence="1">The sequence shown here is derived from an EMBL/GenBank/DDBJ whole genome shotgun (WGS) entry which is preliminary data.</text>
</comment>
<evidence type="ECO:0008006" key="3">
    <source>
        <dbReference type="Google" id="ProtNLM"/>
    </source>
</evidence>
<dbReference type="PANTHER" id="PTHR13618">
    <property type="entry name" value="LEUCINE ZIPPER CONTAINING TRANSCRIPTION FACTOR LZF1"/>
    <property type="match status" value="1"/>
</dbReference>
<gene>
    <name evidence="1" type="ORF">JL09_g2821</name>
</gene>
<sequence length="361" mass="41895">MTTQFHTSRKLDPQDISVLVSQQSKNEIGWYISEIIANQLDPIKDVLVYCKRNLEESNDTQYKLPLSSHQSEVVKGTLTRENFKITELHMVIHSPHFNSGKKFEFVMKSQEYIIIRQLLDCHDAIENAIHYMNKIMENEENEHTTELFMRYIDQICSQLKFARESLAHPQPVYEFPQLRNPGTIFEPVFPKTGALDFIINEGELSVEFKSLKIVEKRPWNVIIDQKNRLSFADVVRKQISKMRDMPMNRIISDEYMKYIEWRKQHTNEGNHEENGISGTIKNMFSFNGDPSLSTLIKHANAYLETSITYIDDDNVPFVVQVADRCQVVTSDPILLSISVKLESIDKTMTRISKNLSSISQI</sequence>
<evidence type="ECO:0000313" key="2">
    <source>
        <dbReference type="Proteomes" id="UP000029867"/>
    </source>
</evidence>
<dbReference type="HOGENOM" id="CLU_657396_0_0_1"/>
<dbReference type="Pfam" id="PF10259">
    <property type="entry name" value="Rogdi_lz"/>
    <property type="match status" value="1"/>
</dbReference>
<dbReference type="EMBL" id="JQFK01000025">
    <property type="protein sequence ID" value="KGK38051.1"/>
    <property type="molecule type" value="Genomic_DNA"/>
</dbReference>
<dbReference type="PANTHER" id="PTHR13618:SF1">
    <property type="entry name" value="PROTEIN ROGDI HOMOLOG"/>
    <property type="match status" value="1"/>
</dbReference>
<dbReference type="VEuPathDB" id="FungiDB:C5L36_0B03250"/>
<dbReference type="Proteomes" id="UP000029867">
    <property type="component" value="Unassembled WGS sequence"/>
</dbReference>
<dbReference type="GO" id="GO:0043291">
    <property type="term" value="C:RAVE complex"/>
    <property type="evidence" value="ECO:0007669"/>
    <property type="project" value="TreeGrafter"/>
</dbReference>
<dbReference type="eggNOG" id="ENOG502RBKJ">
    <property type="taxonomic scope" value="Eukaryota"/>
</dbReference>
<dbReference type="InterPro" id="IPR028241">
    <property type="entry name" value="RAVE2/Rogdi"/>
</dbReference>
<proteinExistence type="predicted"/>
<reference evidence="2" key="1">
    <citation type="journal article" date="2014" name="Microb. Cell Fact.">
        <title>Exploiting Issatchenkia orientalis SD108 for succinic acid production.</title>
        <authorList>
            <person name="Xiao H."/>
            <person name="Shao Z."/>
            <person name="Jiang Y."/>
            <person name="Dole S."/>
            <person name="Zhao H."/>
        </authorList>
    </citation>
    <scope>NUCLEOTIDE SEQUENCE [LARGE SCALE GENOMIC DNA]</scope>
    <source>
        <strain evidence="2">SD108</strain>
    </source>
</reference>
<dbReference type="AlphaFoldDB" id="A0A099P1V7"/>